<keyword evidence="2" id="KW-1185">Reference proteome</keyword>
<protein>
    <submittedName>
        <fullName evidence="1">Uncharacterized protein</fullName>
    </submittedName>
</protein>
<sequence length="61" mass="7327">MNPPFNEESQMLIDYVKRFGKKTQEQAIEHLDRYCGDWRNTPIPQARQIESIASDEKEWEE</sequence>
<dbReference type="OrthoDB" id="5881498at2"/>
<evidence type="ECO:0000313" key="1">
    <source>
        <dbReference type="EMBL" id="PNM64290.1"/>
    </source>
</evidence>
<proteinExistence type="predicted"/>
<dbReference type="AlphaFoldDB" id="A0A2J9VKJ0"/>
<dbReference type="Proteomes" id="UP000053748">
    <property type="component" value="Unassembled WGS sequence"/>
</dbReference>
<dbReference type="EMBL" id="LOSJ02000001">
    <property type="protein sequence ID" value="PNM64290.1"/>
    <property type="molecule type" value="Genomic_DNA"/>
</dbReference>
<gene>
    <name evidence="1" type="ORF">AL544_005100</name>
</gene>
<reference evidence="1" key="1">
    <citation type="submission" date="2017-12" db="EMBL/GenBank/DDBJ databases">
        <title>FDA dAtabase for Regulatory Grade micrObial Sequences (FDA-ARGOS): Supporting development and validation of Infectious Disease Dx tests.</title>
        <authorList>
            <person name="Hoffmann M."/>
            <person name="Allard M."/>
            <person name="Evans P."/>
            <person name="Brown E."/>
            <person name="Tallon L.J."/>
            <person name="Sadzewicz L."/>
            <person name="Sengamalay N."/>
            <person name="Ott S."/>
            <person name="Godinez A."/>
            <person name="Nagaraj S."/>
            <person name="Vavikolanu K."/>
            <person name="Aluvathingal J."/>
            <person name="Nadendla S."/>
            <person name="Hobson J."/>
            <person name="Sichtig H."/>
        </authorList>
    </citation>
    <scope>NUCLEOTIDE SEQUENCE [LARGE SCALE GENOMIC DNA]</scope>
    <source>
        <strain evidence="1">FDAARGOS_113</strain>
    </source>
</reference>
<evidence type="ECO:0000313" key="2">
    <source>
        <dbReference type="Proteomes" id="UP000053748"/>
    </source>
</evidence>
<dbReference type="RefSeq" id="WP_001069300.1">
    <property type="nucleotide sequence ID" value="NZ_CAWMSS010000002.1"/>
</dbReference>
<name>A0A2J9VKJ0_VIBMI</name>
<accession>A0A2J9VKJ0</accession>
<organism evidence="1 2">
    <name type="scientific">Vibrio mimicus</name>
    <dbReference type="NCBI Taxonomy" id="674"/>
    <lineage>
        <taxon>Bacteria</taxon>
        <taxon>Pseudomonadati</taxon>
        <taxon>Pseudomonadota</taxon>
        <taxon>Gammaproteobacteria</taxon>
        <taxon>Vibrionales</taxon>
        <taxon>Vibrionaceae</taxon>
        <taxon>Vibrio</taxon>
    </lineage>
</organism>
<comment type="caution">
    <text evidence="1">The sequence shown here is derived from an EMBL/GenBank/DDBJ whole genome shotgun (WGS) entry which is preliminary data.</text>
</comment>